<proteinExistence type="inferred from homology"/>
<dbReference type="OrthoDB" id="442460at2759"/>
<evidence type="ECO:0000256" key="4">
    <source>
        <dbReference type="ARBA" id="ARBA00022786"/>
    </source>
</evidence>
<dbReference type="InterPro" id="IPR003653">
    <property type="entry name" value="Peptidase_C48_C"/>
</dbReference>
<dbReference type="InterPro" id="IPR038765">
    <property type="entry name" value="Papain-like_cys_pep_sf"/>
</dbReference>
<dbReference type="Proteomes" id="UP001151582">
    <property type="component" value="Unassembled WGS sequence"/>
</dbReference>
<dbReference type="InterPro" id="IPR051947">
    <property type="entry name" value="Sentrin-specific_protease"/>
</dbReference>
<gene>
    <name evidence="8" type="ORF">H4R34_005058</name>
</gene>
<feature type="compositionally biased region" description="Low complexity" evidence="6">
    <location>
        <begin position="390"/>
        <end position="408"/>
    </location>
</feature>
<feature type="compositionally biased region" description="Polar residues" evidence="6">
    <location>
        <begin position="425"/>
        <end position="434"/>
    </location>
</feature>
<evidence type="ECO:0000313" key="8">
    <source>
        <dbReference type="EMBL" id="KAJ1973494.1"/>
    </source>
</evidence>
<evidence type="ECO:0000313" key="9">
    <source>
        <dbReference type="Proteomes" id="UP001151582"/>
    </source>
</evidence>
<evidence type="ECO:0000256" key="1">
    <source>
        <dbReference type="ARBA" id="ARBA00005234"/>
    </source>
</evidence>
<dbReference type="GO" id="GO:0070139">
    <property type="term" value="F:SUMO-specific endopeptidase activity"/>
    <property type="evidence" value="ECO:0007669"/>
    <property type="project" value="TreeGrafter"/>
</dbReference>
<dbReference type="Gene3D" id="1.10.418.20">
    <property type="match status" value="2"/>
</dbReference>
<dbReference type="PANTHER" id="PTHR46896:SF3">
    <property type="entry name" value="FI06413P-RELATED"/>
    <property type="match status" value="1"/>
</dbReference>
<reference evidence="8" key="1">
    <citation type="submission" date="2022-07" db="EMBL/GenBank/DDBJ databases">
        <title>Phylogenomic reconstructions and comparative analyses of Kickxellomycotina fungi.</title>
        <authorList>
            <person name="Reynolds N.K."/>
            <person name="Stajich J.E."/>
            <person name="Barry K."/>
            <person name="Grigoriev I.V."/>
            <person name="Crous P."/>
            <person name="Smith M.E."/>
        </authorList>
    </citation>
    <scope>NUCLEOTIDE SEQUENCE</scope>
    <source>
        <strain evidence="8">RSA 567</strain>
    </source>
</reference>
<dbReference type="GO" id="GO:0005634">
    <property type="term" value="C:nucleus"/>
    <property type="evidence" value="ECO:0007669"/>
    <property type="project" value="TreeGrafter"/>
</dbReference>
<dbReference type="PANTHER" id="PTHR46896">
    <property type="entry name" value="SENTRIN-SPECIFIC PROTEASE"/>
    <property type="match status" value="1"/>
</dbReference>
<keyword evidence="9" id="KW-1185">Reference proteome</keyword>
<keyword evidence="2" id="KW-0597">Phosphoprotein</keyword>
<dbReference type="GO" id="GO:0016926">
    <property type="term" value="P:protein desumoylation"/>
    <property type="evidence" value="ECO:0007669"/>
    <property type="project" value="TreeGrafter"/>
</dbReference>
<feature type="compositionally biased region" description="Low complexity" evidence="6">
    <location>
        <begin position="45"/>
        <end position="60"/>
    </location>
</feature>
<dbReference type="AlphaFoldDB" id="A0A9W8B332"/>
<evidence type="ECO:0000256" key="2">
    <source>
        <dbReference type="ARBA" id="ARBA00022553"/>
    </source>
</evidence>
<dbReference type="PROSITE" id="PS50600">
    <property type="entry name" value="ULP_PROTEASE"/>
    <property type="match status" value="1"/>
</dbReference>
<accession>A0A9W8B332</accession>
<keyword evidence="3" id="KW-0645">Protease</keyword>
<dbReference type="Pfam" id="PF02902">
    <property type="entry name" value="Peptidase_C48"/>
    <property type="match status" value="2"/>
</dbReference>
<evidence type="ECO:0000256" key="3">
    <source>
        <dbReference type="ARBA" id="ARBA00022670"/>
    </source>
</evidence>
<dbReference type="EMBL" id="JANBQB010000812">
    <property type="protein sequence ID" value="KAJ1973494.1"/>
    <property type="molecule type" value="Genomic_DNA"/>
</dbReference>
<evidence type="ECO:0000256" key="6">
    <source>
        <dbReference type="SAM" id="MobiDB-lite"/>
    </source>
</evidence>
<feature type="non-terminal residue" evidence="8">
    <location>
        <position position="623"/>
    </location>
</feature>
<keyword evidence="5" id="KW-0378">Hydrolase</keyword>
<comment type="similarity">
    <text evidence="1">Belongs to the peptidase C48 family.</text>
</comment>
<evidence type="ECO:0000259" key="7">
    <source>
        <dbReference type="PROSITE" id="PS50600"/>
    </source>
</evidence>
<name>A0A9W8B332_9FUNG</name>
<evidence type="ECO:0000256" key="5">
    <source>
        <dbReference type="ARBA" id="ARBA00022801"/>
    </source>
</evidence>
<feature type="region of interest" description="Disordered" evidence="6">
    <location>
        <begin position="386"/>
        <end position="435"/>
    </location>
</feature>
<feature type="region of interest" description="Disordered" evidence="6">
    <location>
        <begin position="1"/>
        <end position="74"/>
    </location>
</feature>
<feature type="domain" description="Ubiquitin-like protease family profile" evidence="7">
    <location>
        <begin position="245"/>
        <end position="568"/>
    </location>
</feature>
<protein>
    <recommendedName>
        <fullName evidence="7">Ubiquitin-like protease family profile domain-containing protein</fullName>
    </recommendedName>
</protein>
<feature type="compositionally biased region" description="Polar residues" evidence="6">
    <location>
        <begin position="26"/>
        <end position="44"/>
    </location>
</feature>
<dbReference type="GO" id="GO:0005737">
    <property type="term" value="C:cytoplasm"/>
    <property type="evidence" value="ECO:0007669"/>
    <property type="project" value="TreeGrafter"/>
</dbReference>
<organism evidence="8 9">
    <name type="scientific">Dimargaris verticillata</name>
    <dbReference type="NCBI Taxonomy" id="2761393"/>
    <lineage>
        <taxon>Eukaryota</taxon>
        <taxon>Fungi</taxon>
        <taxon>Fungi incertae sedis</taxon>
        <taxon>Zoopagomycota</taxon>
        <taxon>Kickxellomycotina</taxon>
        <taxon>Dimargaritomycetes</taxon>
        <taxon>Dimargaritales</taxon>
        <taxon>Dimargaritaceae</taxon>
        <taxon>Dimargaris</taxon>
    </lineage>
</organism>
<dbReference type="SUPFAM" id="SSF54001">
    <property type="entry name" value="Cysteine proteinases"/>
    <property type="match status" value="1"/>
</dbReference>
<keyword evidence="4" id="KW-0833">Ubl conjugation pathway</keyword>
<dbReference type="GO" id="GO:0006508">
    <property type="term" value="P:proteolysis"/>
    <property type="evidence" value="ECO:0007669"/>
    <property type="project" value="UniProtKB-KW"/>
</dbReference>
<sequence length="623" mass="69758">PKSTRIVDLLKKRQVTVPPTMAEPASQPSPTKASTPAATQEVLVSSTGHTSGPSSPAYPTSSPPSPAHSTPSKGQTLLAMPCPVEVFSVYIGTLDPLSTLHSPIKTNGSPWCLKMVKANRDHMAASSFVHSALMDAITICLECTSTVIPSVNIPANQLEAVKYYLEQRPYTAAFKTKKALSSKRYRSYYHPDDVDENKRWIVCFVDPADSDVLKDWLSRLSQLIGSGRFQSQRLFIYPFSGVKSVTVTTHDLYRLNDGEYLNDSVIEFYLKYLQERLVATNPELAADVHIFNTFFYPQLVARSNRMGLNLLISLNPYFNMCAFFRIGQILLALVGSLATECYDRVKSWTSKVDIFKKRFIIIPIHDRAHWFLALIVNPGLMVSEAVDGESTPSASSSSPMPPTTADSTQESHEATATPLRRTRSHVQVSSTEVSPSRERIDVNLTNLTGMPTESPSLLPVPDFSVDASIGDSIKRRYEKKLRSELKRHSRSPRKLHNVFNSSGIFILDSLGLHHPMVFRILNSYLRLEAETKQKTVVVPKLQGAYAKVPLQTNHCDCGVFVLEYVETFLREPTFYLEVMMNRLGGRNAWFQASIIRQKRQTIHKTIVDLAKRYQQHQATTADS</sequence>
<dbReference type="Gene3D" id="3.30.310.130">
    <property type="entry name" value="Ubiquitin-related"/>
    <property type="match status" value="1"/>
</dbReference>
<comment type="caution">
    <text evidence="8">The sequence shown here is derived from an EMBL/GenBank/DDBJ whole genome shotgun (WGS) entry which is preliminary data.</text>
</comment>